<dbReference type="Proteomes" id="UP000717585">
    <property type="component" value="Unassembled WGS sequence"/>
</dbReference>
<comment type="caution">
    <text evidence="4">The sequence shown here is derived from an EMBL/GenBank/DDBJ whole genome shotgun (WGS) entry which is preliminary data.</text>
</comment>
<evidence type="ECO:0000313" key="5">
    <source>
        <dbReference type="Proteomes" id="UP000717585"/>
    </source>
</evidence>
<dbReference type="SMART" id="SM00360">
    <property type="entry name" value="RRM"/>
    <property type="match status" value="2"/>
</dbReference>
<feature type="domain" description="RRM" evidence="3">
    <location>
        <begin position="151"/>
        <end position="234"/>
    </location>
</feature>
<dbReference type="InterPro" id="IPR012677">
    <property type="entry name" value="Nucleotide-bd_a/b_plait_sf"/>
</dbReference>
<proteinExistence type="predicted"/>
<dbReference type="GO" id="GO:0003723">
    <property type="term" value="F:RNA binding"/>
    <property type="evidence" value="ECO:0007669"/>
    <property type="project" value="UniProtKB-UniRule"/>
</dbReference>
<name>A0A8J6AVB8_9EUKA</name>
<dbReference type="InterPro" id="IPR035979">
    <property type="entry name" value="RBD_domain_sf"/>
</dbReference>
<dbReference type="AlphaFoldDB" id="A0A8J6AVB8"/>
<protein>
    <submittedName>
        <fullName evidence="4">RNA recognition motif</fullName>
    </submittedName>
</protein>
<organism evidence="4 5">
    <name type="scientific">Carpediemonas membranifera</name>
    <dbReference type="NCBI Taxonomy" id="201153"/>
    <lineage>
        <taxon>Eukaryota</taxon>
        <taxon>Metamonada</taxon>
        <taxon>Carpediemonas-like organisms</taxon>
        <taxon>Carpediemonas</taxon>
    </lineage>
</organism>
<feature type="domain" description="RRM" evidence="3">
    <location>
        <begin position="69"/>
        <end position="155"/>
    </location>
</feature>
<evidence type="ECO:0000256" key="2">
    <source>
        <dbReference type="PROSITE-ProRule" id="PRU00176"/>
    </source>
</evidence>
<evidence type="ECO:0000259" key="3">
    <source>
        <dbReference type="PROSITE" id="PS50102"/>
    </source>
</evidence>
<dbReference type="EMBL" id="JAHDYR010000038">
    <property type="protein sequence ID" value="KAG9392505.1"/>
    <property type="molecule type" value="Genomic_DNA"/>
</dbReference>
<dbReference type="OrthoDB" id="3800936at2759"/>
<gene>
    <name evidence="4" type="ORF">J8273_5507</name>
</gene>
<dbReference type="PROSITE" id="PS50102">
    <property type="entry name" value="RRM"/>
    <property type="match status" value="2"/>
</dbReference>
<dbReference type="Pfam" id="PF00076">
    <property type="entry name" value="RRM_1"/>
    <property type="match status" value="1"/>
</dbReference>
<evidence type="ECO:0000313" key="4">
    <source>
        <dbReference type="EMBL" id="KAG9392505.1"/>
    </source>
</evidence>
<dbReference type="InterPro" id="IPR000504">
    <property type="entry name" value="RRM_dom"/>
</dbReference>
<dbReference type="CDD" id="cd00590">
    <property type="entry name" value="RRM_SF"/>
    <property type="match status" value="1"/>
</dbReference>
<evidence type="ECO:0000256" key="1">
    <source>
        <dbReference type="ARBA" id="ARBA00022884"/>
    </source>
</evidence>
<dbReference type="Gene3D" id="3.30.70.330">
    <property type="match status" value="2"/>
</dbReference>
<dbReference type="PANTHER" id="PTHR21245">
    <property type="entry name" value="HETEROGENEOUS NUCLEAR RIBONUCLEOPROTEIN"/>
    <property type="match status" value="1"/>
</dbReference>
<accession>A0A8J6AVB8</accession>
<keyword evidence="5" id="KW-1185">Reference proteome</keyword>
<reference evidence="4" key="1">
    <citation type="submission" date="2021-05" db="EMBL/GenBank/DDBJ databases">
        <title>A free-living protist that lacks canonical eukaryotic 1 DNA replication and segregation systems.</title>
        <authorList>
            <person name="Salas-Leiva D.E."/>
            <person name="Tromer E.C."/>
            <person name="Curtis B.A."/>
            <person name="Jerlstrom-Hultqvist J."/>
            <person name="Kolisko M."/>
            <person name="Yi Z."/>
            <person name="Salas-Leiva J.S."/>
            <person name="Gallot-Lavallee L."/>
            <person name="Kops G.J.P.L."/>
            <person name="Archibald J.M."/>
            <person name="Simpson A.G.B."/>
            <person name="Roger A.J."/>
        </authorList>
    </citation>
    <scope>NUCLEOTIDE SEQUENCE</scope>
    <source>
        <strain evidence="4">BICM</strain>
    </source>
</reference>
<dbReference type="SUPFAM" id="SSF54928">
    <property type="entry name" value="RNA-binding domain, RBD"/>
    <property type="match status" value="1"/>
</dbReference>
<keyword evidence="1 2" id="KW-0694">RNA-binding</keyword>
<sequence length="308" mass="34264">MDGFGSFKMDLSLLPNTVDEIDPNLRWGTHVSPRLDHPSVMQPQVGIDQIEQVTEANWEQYLVSSDAGKELYVNVVPEGCSEDEMSQFFRQFDGFSGFRMMRHRDPTPGSPANFAFVSFVSKMDAQNALLRVRHTPFNGTPLFCTLSVMKNKLYVGNLPHRWSRDRVGSAFVRLAPFSLTRLDFLTQPDNPELNRGYIFLEFKDHSSAAEILKLIQSRTIDFDGRFPVARWAQSVSGKKPVNLSPRVVGPAPGLGGLAVPSMMGASVPNLDFSLANAGNNYDGFGAPSPRFVASYDTSVFRTTPRGEY</sequence>